<protein>
    <recommendedName>
        <fullName evidence="4">DUF1129 domain-containing protein</fullName>
    </recommendedName>
</protein>
<feature type="transmembrane region" description="Helical" evidence="1">
    <location>
        <begin position="124"/>
        <end position="145"/>
    </location>
</feature>
<keyword evidence="1" id="KW-1133">Transmembrane helix</keyword>
<sequence length="275" mass="31231">MARDKQILRDKISNIVDSLLDENRDYFEDIREYMLFKSFLKDEKAILEQIYGMASDLKMAEADGLTAADFFGTDAKGMADQLLENAPKVRFKELASIYLSAVLILFGIGLLMLFSTTGHFRLELYLFLGACLNALVVCWIFFVLLPKVLFKDNPSKWLIGLIFIGGIILFNVTFNFPTMVANKGIYLRFPEFFDWLFVVVVGLATLLMAIKEKIFRVFSFLIFAFLINGVLKKLVAIGVVSGQIWSVGLPITSLVFGLLLFYVNSYRLSKEADKR</sequence>
<feature type="transmembrane region" description="Helical" evidence="1">
    <location>
        <begin position="157"/>
        <end position="180"/>
    </location>
</feature>
<dbReference type="Gene3D" id="1.10.1900.10">
    <property type="entry name" value="c-terminal domain of poly(a) binding protein"/>
    <property type="match status" value="1"/>
</dbReference>
<dbReference type="Proteomes" id="UP000255411">
    <property type="component" value="Chromosome"/>
</dbReference>
<evidence type="ECO:0000256" key="1">
    <source>
        <dbReference type="SAM" id="Phobius"/>
    </source>
</evidence>
<dbReference type="EMBL" id="CP022601">
    <property type="protein sequence ID" value="AXJ13650.1"/>
    <property type="molecule type" value="Genomic_DNA"/>
</dbReference>
<name>A0A345VLP8_9STRE</name>
<evidence type="ECO:0000313" key="3">
    <source>
        <dbReference type="Proteomes" id="UP000255411"/>
    </source>
</evidence>
<dbReference type="PANTHER" id="PTHR41307:SF1">
    <property type="entry name" value="MEMBRANE PROTEIN"/>
    <property type="match status" value="1"/>
</dbReference>
<feature type="transmembrane region" description="Helical" evidence="1">
    <location>
        <begin position="97"/>
        <end position="118"/>
    </location>
</feature>
<feature type="transmembrane region" description="Helical" evidence="1">
    <location>
        <begin position="217"/>
        <end position="238"/>
    </location>
</feature>
<accession>A0A345VLP8</accession>
<gene>
    <name evidence="2" type="ORF">Sp14A_17430</name>
</gene>
<evidence type="ECO:0000313" key="2">
    <source>
        <dbReference type="EMBL" id="AXJ13650.1"/>
    </source>
</evidence>
<organism evidence="2 3">
    <name type="scientific">Streptococcus pluranimalium</name>
    <dbReference type="NCBI Taxonomy" id="82348"/>
    <lineage>
        <taxon>Bacteria</taxon>
        <taxon>Bacillati</taxon>
        <taxon>Bacillota</taxon>
        <taxon>Bacilli</taxon>
        <taxon>Lactobacillales</taxon>
        <taxon>Streptococcaceae</taxon>
        <taxon>Streptococcus</taxon>
    </lineage>
</organism>
<evidence type="ECO:0008006" key="4">
    <source>
        <dbReference type="Google" id="ProtNLM"/>
    </source>
</evidence>
<dbReference type="RefSeq" id="WP_115130678.1">
    <property type="nucleotide sequence ID" value="NZ_CP022601.1"/>
</dbReference>
<dbReference type="AlphaFoldDB" id="A0A345VLP8"/>
<keyword evidence="1" id="KW-0812">Transmembrane</keyword>
<dbReference type="PANTHER" id="PTHR41307">
    <property type="entry name" value="MEMBRANE PROTEIN-RELATED"/>
    <property type="match status" value="1"/>
</dbReference>
<reference evidence="2 3" key="1">
    <citation type="submission" date="2017-07" db="EMBL/GenBank/DDBJ databases">
        <title>Streptococcus pluranimalium as cause of bovine abortion.</title>
        <authorList>
            <person name="Rodriguez Campos S."/>
            <person name="Gobeli Brawand S."/>
            <person name="Brodard I."/>
            <person name="Rychener L."/>
            <person name="Perreten V."/>
        </authorList>
    </citation>
    <scope>NUCLEOTIDE SEQUENCE [LARGE SCALE GENOMIC DNA]</scope>
    <source>
        <strain evidence="2 3">14A0014</strain>
    </source>
</reference>
<proteinExistence type="predicted"/>
<feature type="transmembrane region" description="Helical" evidence="1">
    <location>
        <begin position="192"/>
        <end position="210"/>
    </location>
</feature>
<keyword evidence="1" id="KW-0472">Membrane</keyword>
<dbReference type="SUPFAM" id="SSF158560">
    <property type="entry name" value="BH3980-like"/>
    <property type="match status" value="1"/>
</dbReference>
<feature type="transmembrane region" description="Helical" evidence="1">
    <location>
        <begin position="244"/>
        <end position="265"/>
    </location>
</feature>